<evidence type="ECO:0000313" key="3">
    <source>
        <dbReference type="Proteomes" id="UP001217918"/>
    </source>
</evidence>
<sequence length="137" mass="15719">MPEISEIARIVHFLNLHLVGARIKTVLAVEDANVFGKVGTTGPEFVAALTGRKVISAGQQGKYFWLVLDKPPHPVMHFGMTGWIHIKGELTAYTNYYKKMKEDEMDIWPPKYWKFQLRTEDDPAVEIAFTDPRRFGR</sequence>
<dbReference type="GO" id="GO:0008270">
    <property type="term" value="F:zinc ion binding"/>
    <property type="evidence" value="ECO:0007669"/>
    <property type="project" value="InterPro"/>
</dbReference>
<dbReference type="EMBL" id="JAQQPM010000008">
    <property type="protein sequence ID" value="KAK2074660.1"/>
    <property type="molecule type" value="Genomic_DNA"/>
</dbReference>
<dbReference type="PANTHER" id="PTHR22993:SF9">
    <property type="entry name" value="FORMAMIDOPYRIMIDINE-DNA GLYCOSYLASE"/>
    <property type="match status" value="1"/>
</dbReference>
<dbReference type="GO" id="GO:0019104">
    <property type="term" value="F:DNA N-glycosylase activity"/>
    <property type="evidence" value="ECO:0007669"/>
    <property type="project" value="InterPro"/>
</dbReference>
<dbReference type="GO" id="GO:0006284">
    <property type="term" value="P:base-excision repair"/>
    <property type="evidence" value="ECO:0007669"/>
    <property type="project" value="InterPro"/>
</dbReference>
<dbReference type="PROSITE" id="PS51068">
    <property type="entry name" value="FPG_CAT"/>
    <property type="match status" value="1"/>
</dbReference>
<evidence type="ECO:0000313" key="2">
    <source>
        <dbReference type="EMBL" id="KAK2074660.1"/>
    </source>
</evidence>
<dbReference type="SMART" id="SM00898">
    <property type="entry name" value="Fapy_DNA_glyco"/>
    <property type="match status" value="1"/>
</dbReference>
<organism evidence="2 3">
    <name type="scientific">Phyllachora maydis</name>
    <dbReference type="NCBI Taxonomy" id="1825666"/>
    <lineage>
        <taxon>Eukaryota</taxon>
        <taxon>Fungi</taxon>
        <taxon>Dikarya</taxon>
        <taxon>Ascomycota</taxon>
        <taxon>Pezizomycotina</taxon>
        <taxon>Sordariomycetes</taxon>
        <taxon>Sordariomycetidae</taxon>
        <taxon>Phyllachorales</taxon>
        <taxon>Phyllachoraceae</taxon>
        <taxon>Phyllachora</taxon>
    </lineage>
</organism>
<name>A0AAD9ICM3_9PEZI</name>
<keyword evidence="3" id="KW-1185">Reference proteome</keyword>
<protein>
    <recommendedName>
        <fullName evidence="1">Formamidopyrimidine-DNA glycosylase catalytic domain-containing protein</fullName>
    </recommendedName>
</protein>
<dbReference type="InterPro" id="IPR012319">
    <property type="entry name" value="FPG_cat"/>
</dbReference>
<dbReference type="Proteomes" id="UP001217918">
    <property type="component" value="Unassembled WGS sequence"/>
</dbReference>
<gene>
    <name evidence="2" type="ORF">P8C59_008849</name>
</gene>
<feature type="domain" description="Formamidopyrimidine-DNA glycosylase catalytic" evidence="1">
    <location>
        <begin position="2"/>
        <end position="136"/>
    </location>
</feature>
<proteinExistence type="predicted"/>
<dbReference type="GO" id="GO:0003906">
    <property type="term" value="F:DNA-(apurinic or apyrimidinic site) endonuclease activity"/>
    <property type="evidence" value="ECO:0007669"/>
    <property type="project" value="InterPro"/>
</dbReference>
<accession>A0AAD9ICM3</accession>
<evidence type="ECO:0000259" key="1">
    <source>
        <dbReference type="PROSITE" id="PS51068"/>
    </source>
</evidence>
<comment type="caution">
    <text evidence="2">The sequence shown here is derived from an EMBL/GenBank/DDBJ whole genome shotgun (WGS) entry which is preliminary data.</text>
</comment>
<dbReference type="PANTHER" id="PTHR22993">
    <property type="entry name" value="FORMAMIDOPYRIMIDINE-DNA GLYCOSYLASE"/>
    <property type="match status" value="1"/>
</dbReference>
<dbReference type="GO" id="GO:0005634">
    <property type="term" value="C:nucleus"/>
    <property type="evidence" value="ECO:0007669"/>
    <property type="project" value="TreeGrafter"/>
</dbReference>
<reference evidence="2" key="1">
    <citation type="journal article" date="2023" name="Mol. Plant Microbe Interact.">
        <title>Elucidating the Obligate Nature and Biological Capacity of an Invasive Fungal Corn Pathogen.</title>
        <authorList>
            <person name="MacCready J.S."/>
            <person name="Roggenkamp E.M."/>
            <person name="Gdanetz K."/>
            <person name="Chilvers M.I."/>
        </authorList>
    </citation>
    <scope>NUCLEOTIDE SEQUENCE</scope>
    <source>
        <strain evidence="2">PM02</strain>
    </source>
</reference>
<dbReference type="CDD" id="cd08972">
    <property type="entry name" value="PF_Nei_N"/>
    <property type="match status" value="1"/>
</dbReference>
<dbReference type="Pfam" id="PF01149">
    <property type="entry name" value="Fapy_DNA_glyco"/>
    <property type="match status" value="1"/>
</dbReference>
<dbReference type="SUPFAM" id="SSF81624">
    <property type="entry name" value="N-terminal domain of MutM-like DNA repair proteins"/>
    <property type="match status" value="1"/>
</dbReference>
<dbReference type="AlphaFoldDB" id="A0AAD9ICM3"/>
<dbReference type="Gene3D" id="3.20.190.10">
    <property type="entry name" value="MutM-like, N-terminal"/>
    <property type="match status" value="1"/>
</dbReference>
<dbReference type="InterPro" id="IPR035937">
    <property type="entry name" value="FPG_N"/>
</dbReference>